<accession>A0AAW1FI13</accession>
<gene>
    <name evidence="2" type="ORF">VZT92_006996</name>
</gene>
<dbReference type="Proteomes" id="UP001488805">
    <property type="component" value="Unassembled WGS sequence"/>
</dbReference>
<dbReference type="AlphaFoldDB" id="A0AAW1FI13"/>
<evidence type="ECO:0000313" key="2">
    <source>
        <dbReference type="EMBL" id="KAK9534557.1"/>
    </source>
</evidence>
<reference evidence="2 3" key="1">
    <citation type="journal article" date="2024" name="Genome Biol. Evol.">
        <title>Chromosome-level genome assembly of the viviparous eelpout Zoarces viviparus.</title>
        <authorList>
            <person name="Fuhrmann N."/>
            <person name="Brasseur M.V."/>
            <person name="Bakowski C.E."/>
            <person name="Podsiadlowski L."/>
            <person name="Prost S."/>
            <person name="Krehenwinkel H."/>
            <person name="Mayer C."/>
        </authorList>
    </citation>
    <scope>NUCLEOTIDE SEQUENCE [LARGE SCALE GENOMIC DNA]</scope>
    <source>
        <strain evidence="2">NO-MEL_2022_Ind0_liver</strain>
    </source>
</reference>
<keyword evidence="3" id="KW-1185">Reference proteome</keyword>
<proteinExistence type="predicted"/>
<organism evidence="2 3">
    <name type="scientific">Zoarces viviparus</name>
    <name type="common">Viviparous eelpout</name>
    <name type="synonym">Blennius viviparus</name>
    <dbReference type="NCBI Taxonomy" id="48416"/>
    <lineage>
        <taxon>Eukaryota</taxon>
        <taxon>Metazoa</taxon>
        <taxon>Chordata</taxon>
        <taxon>Craniata</taxon>
        <taxon>Vertebrata</taxon>
        <taxon>Euteleostomi</taxon>
        <taxon>Actinopterygii</taxon>
        <taxon>Neopterygii</taxon>
        <taxon>Teleostei</taxon>
        <taxon>Neoteleostei</taxon>
        <taxon>Acanthomorphata</taxon>
        <taxon>Eupercaria</taxon>
        <taxon>Perciformes</taxon>
        <taxon>Cottioidei</taxon>
        <taxon>Zoarcales</taxon>
        <taxon>Zoarcidae</taxon>
        <taxon>Zoarcinae</taxon>
        <taxon>Zoarces</taxon>
    </lineage>
</organism>
<evidence type="ECO:0000313" key="3">
    <source>
        <dbReference type="Proteomes" id="UP001488805"/>
    </source>
</evidence>
<dbReference type="EMBL" id="JBCEZU010000056">
    <property type="protein sequence ID" value="KAK9534557.1"/>
    <property type="molecule type" value="Genomic_DNA"/>
</dbReference>
<sequence length="91" mass="9546">MAGTSTPHVSASRGAKDESADQSLDIAPTCGGYRRQKGLAESEEACGVQGFSSFLLPQYRDLLLPAPLVIPGGRLDGLHRRPGGGWCPPIV</sequence>
<comment type="caution">
    <text evidence="2">The sequence shown here is derived from an EMBL/GenBank/DDBJ whole genome shotgun (WGS) entry which is preliminary data.</text>
</comment>
<protein>
    <submittedName>
        <fullName evidence="2">Uncharacterized protein</fullName>
    </submittedName>
</protein>
<evidence type="ECO:0000256" key="1">
    <source>
        <dbReference type="SAM" id="MobiDB-lite"/>
    </source>
</evidence>
<feature type="region of interest" description="Disordered" evidence="1">
    <location>
        <begin position="1"/>
        <end position="29"/>
    </location>
</feature>
<name>A0AAW1FI13_ZOAVI</name>